<keyword evidence="3 7" id="KW-0812">Transmembrane</keyword>
<feature type="transmembrane region" description="Helical" evidence="7">
    <location>
        <begin position="80"/>
        <end position="100"/>
    </location>
</feature>
<feature type="transmembrane region" description="Helical" evidence="7">
    <location>
        <begin position="138"/>
        <end position="155"/>
    </location>
</feature>
<keyword evidence="9" id="KW-0645">Protease</keyword>
<dbReference type="OrthoDB" id="9807874at2"/>
<dbReference type="GO" id="GO:0004252">
    <property type="term" value="F:serine-type endopeptidase activity"/>
    <property type="evidence" value="ECO:0007669"/>
    <property type="project" value="InterPro"/>
</dbReference>
<dbReference type="Gene3D" id="1.20.1540.10">
    <property type="entry name" value="Rhomboid-like"/>
    <property type="match status" value="1"/>
</dbReference>
<dbReference type="EMBL" id="FQUC01000006">
    <property type="protein sequence ID" value="SHF42392.1"/>
    <property type="molecule type" value="Genomic_DNA"/>
</dbReference>
<keyword evidence="6 7" id="KW-0472">Membrane</keyword>
<dbReference type="PANTHER" id="PTHR43731">
    <property type="entry name" value="RHOMBOID PROTEASE"/>
    <property type="match status" value="1"/>
</dbReference>
<evidence type="ECO:0000256" key="2">
    <source>
        <dbReference type="ARBA" id="ARBA00009045"/>
    </source>
</evidence>
<sequence>MSFIALALIAITCIVSIIGFNDRRFFSRYLFSTYGIQEMKQVDRLLTSAFLHGDFMHLFFNMLALYFFSDIIIHQFNNVTYLIIYFAAVLGGNLLTLWMFRRDSTYTAVGASGGVSGIIFAAIAIYPQMTMMIMPIPIPIPGWLFGIGYLAYSVYGMRSSLGNIGHAAHLGGAAIGLIIAIILYPATLQYNTIYIGLIVLPLIWLGYLAYKEK</sequence>
<dbReference type="Proteomes" id="UP000184480">
    <property type="component" value="Unassembled WGS sequence"/>
</dbReference>
<comment type="similarity">
    <text evidence="2">Belongs to the peptidase S54 family.</text>
</comment>
<feature type="transmembrane region" description="Helical" evidence="7">
    <location>
        <begin position="193"/>
        <end position="210"/>
    </location>
</feature>
<dbReference type="PANTHER" id="PTHR43731:SF14">
    <property type="entry name" value="PRESENILIN-ASSOCIATED RHOMBOID-LIKE PROTEIN, MITOCHONDRIAL"/>
    <property type="match status" value="1"/>
</dbReference>
<dbReference type="Pfam" id="PF01694">
    <property type="entry name" value="Rhomboid"/>
    <property type="match status" value="1"/>
</dbReference>
<organism evidence="9 10">
    <name type="scientific">Dysgonomonas macrotermitis</name>
    <dbReference type="NCBI Taxonomy" id="1346286"/>
    <lineage>
        <taxon>Bacteria</taxon>
        <taxon>Pseudomonadati</taxon>
        <taxon>Bacteroidota</taxon>
        <taxon>Bacteroidia</taxon>
        <taxon>Bacteroidales</taxon>
        <taxon>Dysgonomonadaceae</taxon>
        <taxon>Dysgonomonas</taxon>
    </lineage>
</organism>
<gene>
    <name evidence="9" type="ORF">SAMN05444362_10685</name>
</gene>
<dbReference type="GO" id="GO:0016020">
    <property type="term" value="C:membrane"/>
    <property type="evidence" value="ECO:0007669"/>
    <property type="project" value="UniProtKB-SubCell"/>
</dbReference>
<name>A0A1M5BJG0_9BACT</name>
<feature type="transmembrane region" description="Helical" evidence="7">
    <location>
        <begin position="167"/>
        <end position="186"/>
    </location>
</feature>
<keyword evidence="10" id="KW-1185">Reference proteome</keyword>
<accession>A0A1M5BJG0</accession>
<proteinExistence type="inferred from homology"/>
<protein>
    <submittedName>
        <fullName evidence="9">Membrane associated serine protease, rhomboid family</fullName>
    </submittedName>
</protein>
<feature type="transmembrane region" description="Helical" evidence="7">
    <location>
        <begin position="106"/>
        <end position="126"/>
    </location>
</feature>
<evidence type="ECO:0000259" key="8">
    <source>
        <dbReference type="Pfam" id="PF01694"/>
    </source>
</evidence>
<evidence type="ECO:0000256" key="7">
    <source>
        <dbReference type="SAM" id="Phobius"/>
    </source>
</evidence>
<evidence type="ECO:0000313" key="10">
    <source>
        <dbReference type="Proteomes" id="UP000184480"/>
    </source>
</evidence>
<dbReference type="AlphaFoldDB" id="A0A1M5BJG0"/>
<keyword evidence="4" id="KW-0378">Hydrolase</keyword>
<feature type="domain" description="Peptidase S54 rhomboid" evidence="8">
    <location>
        <begin position="41"/>
        <end position="184"/>
    </location>
</feature>
<evidence type="ECO:0000256" key="3">
    <source>
        <dbReference type="ARBA" id="ARBA00022692"/>
    </source>
</evidence>
<dbReference type="SUPFAM" id="SSF144091">
    <property type="entry name" value="Rhomboid-like"/>
    <property type="match status" value="1"/>
</dbReference>
<dbReference type="InterPro" id="IPR022764">
    <property type="entry name" value="Peptidase_S54_rhomboid_dom"/>
</dbReference>
<dbReference type="STRING" id="1346286.SAMN05444362_10685"/>
<evidence type="ECO:0000313" key="9">
    <source>
        <dbReference type="EMBL" id="SHF42392.1"/>
    </source>
</evidence>
<evidence type="ECO:0000256" key="5">
    <source>
        <dbReference type="ARBA" id="ARBA00022989"/>
    </source>
</evidence>
<dbReference type="InterPro" id="IPR035952">
    <property type="entry name" value="Rhomboid-like_sf"/>
</dbReference>
<keyword evidence="5 7" id="KW-1133">Transmembrane helix</keyword>
<feature type="transmembrane region" description="Helical" evidence="7">
    <location>
        <begin position="49"/>
        <end position="68"/>
    </location>
</feature>
<evidence type="ECO:0000256" key="1">
    <source>
        <dbReference type="ARBA" id="ARBA00004141"/>
    </source>
</evidence>
<reference evidence="10" key="1">
    <citation type="submission" date="2016-11" db="EMBL/GenBank/DDBJ databases">
        <authorList>
            <person name="Varghese N."/>
            <person name="Submissions S."/>
        </authorList>
    </citation>
    <scope>NUCLEOTIDE SEQUENCE [LARGE SCALE GENOMIC DNA]</scope>
    <source>
        <strain evidence="10">DSM 27370</strain>
    </source>
</reference>
<comment type="subcellular location">
    <subcellularLocation>
        <location evidence="1">Membrane</location>
        <topology evidence="1">Multi-pass membrane protein</topology>
    </subcellularLocation>
</comment>
<dbReference type="GO" id="GO:0006508">
    <property type="term" value="P:proteolysis"/>
    <property type="evidence" value="ECO:0007669"/>
    <property type="project" value="UniProtKB-KW"/>
</dbReference>
<evidence type="ECO:0000256" key="4">
    <source>
        <dbReference type="ARBA" id="ARBA00022801"/>
    </source>
</evidence>
<dbReference type="RefSeq" id="WP_062180298.1">
    <property type="nucleotide sequence ID" value="NZ_BBXL01000009.1"/>
</dbReference>
<dbReference type="InterPro" id="IPR050925">
    <property type="entry name" value="Rhomboid_protease_S54"/>
</dbReference>
<evidence type="ECO:0000256" key="6">
    <source>
        <dbReference type="ARBA" id="ARBA00023136"/>
    </source>
</evidence>